<evidence type="ECO:0000256" key="7">
    <source>
        <dbReference type="ARBA" id="ARBA00023242"/>
    </source>
</evidence>
<keyword evidence="6" id="KW-0508">mRNA splicing</keyword>
<evidence type="ECO:0000256" key="5">
    <source>
        <dbReference type="ARBA" id="ARBA00022833"/>
    </source>
</evidence>
<feature type="binding site" evidence="8">
    <location>
        <position position="47"/>
    </location>
    <ligand>
        <name>Zn(2+)</name>
        <dbReference type="ChEBI" id="CHEBI:29105"/>
    </ligand>
</feature>
<dbReference type="VEuPathDB" id="FungiDB:BTJ68_09387"/>
<feature type="binding site" evidence="8">
    <location>
        <position position="86"/>
    </location>
    <ligand>
        <name>Zn(2+)</name>
        <dbReference type="ChEBI" id="CHEBI:29105"/>
    </ligand>
</feature>
<dbReference type="EMBL" id="QWIQ01000234">
    <property type="protein sequence ID" value="RMY98651.1"/>
    <property type="molecule type" value="Genomic_DNA"/>
</dbReference>
<evidence type="ECO:0000256" key="3">
    <source>
        <dbReference type="ARBA" id="ARBA00022723"/>
    </source>
</evidence>
<dbReference type="InterPro" id="IPR043701">
    <property type="entry name" value="Yju2"/>
</dbReference>
<organism evidence="10 11">
    <name type="scientific">Hortaea werneckii</name>
    <name type="common">Black yeast</name>
    <name type="synonym">Cladosporium werneckii</name>
    <dbReference type="NCBI Taxonomy" id="91943"/>
    <lineage>
        <taxon>Eukaryota</taxon>
        <taxon>Fungi</taxon>
        <taxon>Dikarya</taxon>
        <taxon>Ascomycota</taxon>
        <taxon>Pezizomycotina</taxon>
        <taxon>Dothideomycetes</taxon>
        <taxon>Dothideomycetidae</taxon>
        <taxon>Mycosphaerellales</taxon>
        <taxon>Teratosphaeriaceae</taxon>
        <taxon>Hortaea</taxon>
    </lineage>
</organism>
<gene>
    <name evidence="10" type="ORF">D0862_07483</name>
</gene>
<dbReference type="AlphaFoldDB" id="A0A3M7GD77"/>
<dbReference type="Proteomes" id="UP000281468">
    <property type="component" value="Unassembled WGS sequence"/>
</dbReference>
<accession>A0A3M7GD77</accession>
<comment type="caution">
    <text evidence="10">The sequence shown here is derived from an EMBL/GenBank/DDBJ whole genome shotgun (WGS) entry which is preliminary data.</text>
</comment>
<feature type="region of interest" description="Disordered" evidence="9">
    <location>
        <begin position="1"/>
        <end position="33"/>
    </location>
</feature>
<keyword evidence="5 8" id="KW-0862">Zinc</keyword>
<dbReference type="PANTHER" id="PTHR12111">
    <property type="entry name" value="SPLICING FACTOR YJU2"/>
    <property type="match status" value="1"/>
</dbReference>
<comment type="subcellular location">
    <subcellularLocation>
        <location evidence="1 8">Nucleus</location>
    </subcellularLocation>
</comment>
<feature type="region of interest" description="Disordered" evidence="9">
    <location>
        <begin position="174"/>
        <end position="378"/>
    </location>
</feature>
<dbReference type="HAMAP" id="MF_03226">
    <property type="entry name" value="YJU2"/>
    <property type="match status" value="1"/>
</dbReference>
<dbReference type="InterPro" id="IPR007590">
    <property type="entry name" value="Saf4/Yju2"/>
</dbReference>
<evidence type="ECO:0000256" key="1">
    <source>
        <dbReference type="ARBA" id="ARBA00004123"/>
    </source>
</evidence>
<proteinExistence type="inferred from homology"/>
<keyword evidence="7 8" id="KW-0539">Nucleus</keyword>
<comment type="subunit">
    <text evidence="8">Component of the spliceosome. Present in the activated B complex, the catalytically activated B* complex which catalyzes the branching, the catalytic step 1 C complex catalyzing the exon ligation, and the postcatalytic P complex containing the ligated exons (mRNA) and the excised lariat intron.</text>
</comment>
<evidence type="ECO:0000313" key="10">
    <source>
        <dbReference type="EMBL" id="RMY98651.1"/>
    </source>
</evidence>
<dbReference type="Pfam" id="PF04502">
    <property type="entry name" value="Saf4_Yju2"/>
    <property type="match status" value="1"/>
</dbReference>
<feature type="binding site" evidence="8">
    <location>
        <position position="50"/>
    </location>
    <ligand>
        <name>Zn(2+)</name>
        <dbReference type="ChEBI" id="CHEBI:29105"/>
    </ligand>
</feature>
<dbReference type="GO" id="GO:0071006">
    <property type="term" value="C:U2-type catalytic step 1 spliceosome"/>
    <property type="evidence" value="ECO:0007669"/>
    <property type="project" value="UniProtKB-UniRule"/>
</dbReference>
<dbReference type="GO" id="GO:0000349">
    <property type="term" value="P:generation of catalytic spliceosome for first transesterification step"/>
    <property type="evidence" value="ECO:0007669"/>
    <property type="project" value="UniProtKB-UniRule"/>
</dbReference>
<protein>
    <recommendedName>
        <fullName evidence="8">Splicing factor YJU2</fullName>
    </recommendedName>
</protein>
<feature type="compositionally biased region" description="Basic and acidic residues" evidence="9">
    <location>
        <begin position="188"/>
        <end position="209"/>
    </location>
</feature>
<evidence type="ECO:0000256" key="4">
    <source>
        <dbReference type="ARBA" id="ARBA00022728"/>
    </source>
</evidence>
<evidence type="ECO:0000256" key="9">
    <source>
        <dbReference type="SAM" id="MobiDB-lite"/>
    </source>
</evidence>
<dbReference type="PANTHER" id="PTHR12111:SF1">
    <property type="entry name" value="SPLICING FACTOR YJU2"/>
    <property type="match status" value="1"/>
</dbReference>
<keyword evidence="4 8" id="KW-0747">Spliceosome</keyword>
<comment type="similarity">
    <text evidence="8">Belongs to the CWC16 family. YJU2 subfamily.</text>
</comment>
<keyword evidence="2" id="KW-0507">mRNA processing</keyword>
<evidence type="ECO:0000256" key="6">
    <source>
        <dbReference type="ARBA" id="ARBA00023187"/>
    </source>
</evidence>
<comment type="function">
    <text evidence="8">Part of the spliceosome which catalyzes two sequential transesterification reactions, first the excision of the non-coding intron from pre-mRNA and then the ligation of the coding exons to form the mature mRNA. Plays a role in stabilizing the structure of the spliceosome catalytic core and docking of the branch helix into the active site, producing 5'-exon and lariat intron-3'-intermediates.</text>
</comment>
<reference evidence="10 11" key="1">
    <citation type="journal article" date="2018" name="BMC Genomics">
        <title>Genomic evidence for intraspecific hybridization in a clonal and extremely halotolerant yeast.</title>
        <authorList>
            <person name="Gostincar C."/>
            <person name="Stajich J.E."/>
            <person name="Zupancic J."/>
            <person name="Zalar P."/>
            <person name="Gunde-Cimerman N."/>
        </authorList>
    </citation>
    <scope>NUCLEOTIDE SEQUENCE [LARGE SCALE GENOMIC DNA]</scope>
    <source>
        <strain evidence="10 11">EXF-171</strain>
    </source>
</reference>
<name>A0A3M7GD77_HORWE</name>
<evidence type="ECO:0000256" key="2">
    <source>
        <dbReference type="ARBA" id="ARBA00022664"/>
    </source>
</evidence>
<keyword evidence="3 8" id="KW-0479">Metal-binding</keyword>
<evidence type="ECO:0000313" key="11">
    <source>
        <dbReference type="Proteomes" id="UP000281468"/>
    </source>
</evidence>
<feature type="binding site" evidence="8">
    <location>
        <position position="83"/>
    </location>
    <ligand>
        <name>Zn(2+)</name>
        <dbReference type="ChEBI" id="CHEBI:29105"/>
    </ligand>
</feature>
<dbReference type="GO" id="GO:0046872">
    <property type="term" value="F:metal ion binding"/>
    <property type="evidence" value="ECO:0007669"/>
    <property type="project" value="UniProtKB-KW"/>
</dbReference>
<sequence length="378" mass="41915">MSERKVLQKYYPPDFDPSAIEKRRKGPKQTGPKIQPVRLMAPFSMKCTSCGEYIYKGRKFNARKETTEEKYYAISIFRFYIRCTRCSAEITFKTDPKNMDYTCERGARRNFEPWREAKLAEETEEERLDRLEREEGERDKMVELEKKTNDAQMEMRIADALDDVRMRNAMRERGGGVDGAIQGVAMGERGKGKRDEEAEKVEREIEEQARLAFQSATGERVRRLDGDIELDDSTPATAPSSSSSSSSSSSNPSSSTRSSLDHDPLVQADKAAMPPPPPPAPSTAAPTPNTFQRKPKTKKDFASSLGIKKPTSSSAAIPTPVGSYYDNEDNPNNIPPSRSPAMTTMHTANAELPSKNGAGAGGIRAGLVDYGSEDSDDD</sequence>
<feature type="compositionally biased region" description="Low complexity" evidence="9">
    <location>
        <begin position="233"/>
        <end position="258"/>
    </location>
</feature>
<evidence type="ECO:0000256" key="8">
    <source>
        <dbReference type="HAMAP-Rule" id="MF_03226"/>
    </source>
</evidence>